<proteinExistence type="predicted"/>
<organism evidence="1 2">
    <name type="scientific">Melastoma candidum</name>
    <dbReference type="NCBI Taxonomy" id="119954"/>
    <lineage>
        <taxon>Eukaryota</taxon>
        <taxon>Viridiplantae</taxon>
        <taxon>Streptophyta</taxon>
        <taxon>Embryophyta</taxon>
        <taxon>Tracheophyta</taxon>
        <taxon>Spermatophyta</taxon>
        <taxon>Magnoliopsida</taxon>
        <taxon>eudicotyledons</taxon>
        <taxon>Gunneridae</taxon>
        <taxon>Pentapetalae</taxon>
        <taxon>rosids</taxon>
        <taxon>malvids</taxon>
        <taxon>Myrtales</taxon>
        <taxon>Melastomataceae</taxon>
        <taxon>Melastomatoideae</taxon>
        <taxon>Melastomateae</taxon>
        <taxon>Melastoma</taxon>
    </lineage>
</organism>
<protein>
    <submittedName>
        <fullName evidence="1">Uncharacterized protein</fullName>
    </submittedName>
</protein>
<comment type="caution">
    <text evidence="1">The sequence shown here is derived from an EMBL/GenBank/DDBJ whole genome shotgun (WGS) entry which is preliminary data.</text>
</comment>
<reference evidence="2" key="1">
    <citation type="journal article" date="2023" name="Front. Plant Sci.">
        <title>Chromosomal-level genome assembly of Melastoma candidum provides insights into trichome evolution.</title>
        <authorList>
            <person name="Zhong Y."/>
            <person name="Wu W."/>
            <person name="Sun C."/>
            <person name="Zou P."/>
            <person name="Liu Y."/>
            <person name="Dai S."/>
            <person name="Zhou R."/>
        </authorList>
    </citation>
    <scope>NUCLEOTIDE SEQUENCE [LARGE SCALE GENOMIC DNA]</scope>
</reference>
<name>A0ACB9L004_9MYRT</name>
<dbReference type="Proteomes" id="UP001057402">
    <property type="component" value="Chromosome 12"/>
</dbReference>
<sequence>MSNYSFYSQPEGGRPVPYFVNGQYYYDYKPDYYSDATEPRVLEFLEDFGELCYRRHELFHKIFPESHDDYRAVLDGALAEARMKKRTRAGTVQRSLSIGSPRVRSRGLGREGDEVLRLERFKVKTVDFEDDEAGAGGGGPVAAAGNKSKKWG</sequence>
<keyword evidence="2" id="KW-1185">Reference proteome</keyword>
<evidence type="ECO:0000313" key="1">
    <source>
        <dbReference type="EMBL" id="KAI4302278.1"/>
    </source>
</evidence>
<dbReference type="EMBL" id="CM042891">
    <property type="protein sequence ID" value="KAI4302278.1"/>
    <property type="molecule type" value="Genomic_DNA"/>
</dbReference>
<gene>
    <name evidence="1" type="ORF">MLD38_038051</name>
</gene>
<accession>A0ACB9L004</accession>
<evidence type="ECO:0000313" key="2">
    <source>
        <dbReference type="Proteomes" id="UP001057402"/>
    </source>
</evidence>